<protein>
    <submittedName>
        <fullName evidence="1">Uncharacterized protein</fullName>
    </submittedName>
</protein>
<evidence type="ECO:0000313" key="1">
    <source>
        <dbReference type="EMBL" id="KRR07784.1"/>
    </source>
</evidence>
<dbReference type="Proteomes" id="UP000051913">
    <property type="component" value="Unassembled WGS sequence"/>
</dbReference>
<reference evidence="1 2" key="1">
    <citation type="submission" date="2014-03" db="EMBL/GenBank/DDBJ databases">
        <title>Bradyrhizobium valentinum sp. nov., isolated from effective nodules of Lupinus mariae-josephae, a lupine endemic of basic-lime soils in Eastern Spain.</title>
        <authorList>
            <person name="Duran D."/>
            <person name="Rey L."/>
            <person name="Navarro A."/>
            <person name="Busquets A."/>
            <person name="Imperial J."/>
            <person name="Ruiz-Argueso T."/>
        </authorList>
    </citation>
    <scope>NUCLEOTIDE SEQUENCE [LARGE SCALE GENOMIC DNA]</scope>
    <source>
        <strain evidence="1 2">LmjM3</strain>
    </source>
</reference>
<dbReference type="EMBL" id="LLXX01000090">
    <property type="protein sequence ID" value="KRR07784.1"/>
    <property type="molecule type" value="Genomic_DNA"/>
</dbReference>
<comment type="caution">
    <text evidence="1">The sequence shown here is derived from an EMBL/GenBank/DDBJ whole genome shotgun (WGS) entry which is preliminary data.</text>
</comment>
<gene>
    <name evidence="1" type="ORF">CP49_07100</name>
</gene>
<name>A0A0R3LJ40_9BRAD</name>
<evidence type="ECO:0000313" key="2">
    <source>
        <dbReference type="Proteomes" id="UP000051913"/>
    </source>
</evidence>
<keyword evidence="2" id="KW-1185">Reference proteome</keyword>
<dbReference type="AlphaFoldDB" id="A0A0R3LJ40"/>
<proteinExistence type="predicted"/>
<accession>A0A0R3LJ40</accession>
<organism evidence="1 2">
    <name type="scientific">Bradyrhizobium valentinum</name>
    <dbReference type="NCBI Taxonomy" id="1518501"/>
    <lineage>
        <taxon>Bacteria</taxon>
        <taxon>Pseudomonadati</taxon>
        <taxon>Pseudomonadota</taxon>
        <taxon>Alphaproteobacteria</taxon>
        <taxon>Hyphomicrobiales</taxon>
        <taxon>Nitrobacteraceae</taxon>
        <taxon>Bradyrhizobium</taxon>
    </lineage>
</organism>
<sequence length="90" mass="8903">MVAVTVAATRAVMAGVGAMAGVMASMARPSLFARALAAIGIPTASASAGGDLGSIAVALDGTGDKIEAHRKSGAPFLFLTNLFLTDRAAR</sequence>